<feature type="domain" description="Flagellar hook protein FlgE D2" evidence="8">
    <location>
        <begin position="176"/>
        <end position="288"/>
    </location>
</feature>
<sequence>MPSFSIALTGLQANSVALTTIGNNLANLNTTAFKKQGVNFADMFYQNIGTTGSSAPLQVGIGTRVSSIESDFSQGNLAPTGSSSDMAINGNGFFVVNQAGTNELTRAGNFQLGPTGNLITSEGYAVMGYPSVNGVVNTDAPLQAMNVPTSKTQLAHATTGFAFTSSLDSSAAVGKQFTSSTAMYDSQGTAHMVSVSFTKTASNQWSYSINMPAGDAALSTGNTGTLSFNSDGTLALPASDVTGVTFAGLSDGAADMSLSWKLREASGNSLITQSAGTSATNASAQDGYASGTYKSFAVDATGTMTATFTNGGTEILGQIAVATVTNPEALARRGSNLYAVNQASGAMDIGVAGSGDRGTVDGSTLEQSNVDISTEFADLIVAQRSFEANSKTITAFDTIMQDTINMIR</sequence>
<dbReference type="HOGENOM" id="CLU_013687_2_4_0"/>
<dbReference type="RefSeq" id="WP_014785695.1">
    <property type="nucleotide sequence ID" value="NC_018014.1"/>
</dbReference>
<comment type="subcellular location">
    <subcellularLocation>
        <location evidence="1 5">Bacterial flagellum basal body</location>
    </subcellularLocation>
</comment>
<proteinExistence type="inferred from homology"/>
<dbReference type="Pfam" id="PF00460">
    <property type="entry name" value="Flg_bb_rod"/>
    <property type="match status" value="1"/>
</dbReference>
<dbReference type="KEGG" id="trs:Terro_1834"/>
<protein>
    <recommendedName>
        <fullName evidence="3">Flagellar hook protein FlgE</fullName>
    </recommendedName>
</protein>
<dbReference type="InterPro" id="IPR037058">
    <property type="entry name" value="Falgellar_hook_FlgE_sf"/>
</dbReference>
<evidence type="ECO:0000256" key="4">
    <source>
        <dbReference type="ARBA" id="ARBA00023143"/>
    </source>
</evidence>
<dbReference type="InterPro" id="IPR011491">
    <property type="entry name" value="FlgE_D2"/>
</dbReference>
<evidence type="ECO:0000259" key="9">
    <source>
        <dbReference type="Pfam" id="PF22692"/>
    </source>
</evidence>
<dbReference type="PROSITE" id="PS00588">
    <property type="entry name" value="FLAGELLA_BB_ROD"/>
    <property type="match status" value="1"/>
</dbReference>
<dbReference type="InterPro" id="IPR019776">
    <property type="entry name" value="Flagellar_basal_body_rod_CS"/>
</dbReference>
<dbReference type="SUPFAM" id="SSF117143">
    <property type="entry name" value="Flagellar hook protein flgE"/>
    <property type="match status" value="1"/>
</dbReference>
<evidence type="ECO:0000259" key="6">
    <source>
        <dbReference type="Pfam" id="PF00460"/>
    </source>
</evidence>
<dbReference type="Pfam" id="PF06429">
    <property type="entry name" value="Flg_bbr_C"/>
    <property type="match status" value="1"/>
</dbReference>
<evidence type="ECO:0000313" key="11">
    <source>
        <dbReference type="Proteomes" id="UP000006056"/>
    </source>
</evidence>
<dbReference type="NCBIfam" id="TIGR03506">
    <property type="entry name" value="FlgEFG_subfam"/>
    <property type="match status" value="1"/>
</dbReference>
<evidence type="ECO:0000256" key="5">
    <source>
        <dbReference type="RuleBase" id="RU362116"/>
    </source>
</evidence>
<feature type="domain" description="Flagellar hook protein FlgE/F/G-like D1" evidence="9">
    <location>
        <begin position="87"/>
        <end position="154"/>
    </location>
</feature>
<dbReference type="eggNOG" id="COG1749">
    <property type="taxonomic scope" value="Bacteria"/>
</dbReference>
<dbReference type="PANTHER" id="PTHR30435:SF19">
    <property type="entry name" value="FLAGELLAR BASAL-BODY ROD PROTEIN FLGG"/>
    <property type="match status" value="1"/>
</dbReference>
<dbReference type="PANTHER" id="PTHR30435">
    <property type="entry name" value="FLAGELLAR PROTEIN"/>
    <property type="match status" value="1"/>
</dbReference>
<evidence type="ECO:0000259" key="8">
    <source>
        <dbReference type="Pfam" id="PF07559"/>
    </source>
</evidence>
<dbReference type="GO" id="GO:0009425">
    <property type="term" value="C:bacterial-type flagellum basal body"/>
    <property type="evidence" value="ECO:0007669"/>
    <property type="project" value="UniProtKB-SubCell"/>
</dbReference>
<dbReference type="Pfam" id="PF22692">
    <property type="entry name" value="LlgE_F_G_D1"/>
    <property type="match status" value="1"/>
</dbReference>
<evidence type="ECO:0000256" key="2">
    <source>
        <dbReference type="ARBA" id="ARBA00009677"/>
    </source>
</evidence>
<dbReference type="InterPro" id="IPR053967">
    <property type="entry name" value="LlgE_F_G-like_D1"/>
</dbReference>
<feature type="domain" description="Flagellar basal-body/hook protein C-terminal" evidence="7">
    <location>
        <begin position="364"/>
        <end position="406"/>
    </location>
</feature>
<dbReference type="InterPro" id="IPR010930">
    <property type="entry name" value="Flg_bb/hook_C_dom"/>
</dbReference>
<feature type="domain" description="Flagellar basal body rod protein N-terminal" evidence="6">
    <location>
        <begin position="6"/>
        <end position="34"/>
    </location>
</feature>
<dbReference type="InterPro" id="IPR001444">
    <property type="entry name" value="Flag_bb_rod_N"/>
</dbReference>
<name>I3ZFV8_TERRK</name>
<evidence type="ECO:0000259" key="7">
    <source>
        <dbReference type="Pfam" id="PF06429"/>
    </source>
</evidence>
<keyword evidence="11" id="KW-1185">Reference proteome</keyword>
<gene>
    <name evidence="10" type="ordered locus">Terro_1834</name>
</gene>
<dbReference type="STRING" id="926566.Terro_1834"/>
<evidence type="ECO:0000313" key="10">
    <source>
        <dbReference type="EMBL" id="AFL88126.1"/>
    </source>
</evidence>
<keyword evidence="10" id="KW-0966">Cell projection</keyword>
<keyword evidence="10" id="KW-0969">Cilium</keyword>
<keyword evidence="4 5" id="KW-0975">Bacterial flagellum</keyword>
<dbReference type="InterPro" id="IPR037925">
    <property type="entry name" value="FlgE/F/G-like"/>
</dbReference>
<comment type="similarity">
    <text evidence="2 5">Belongs to the flagella basal body rod proteins family.</text>
</comment>
<organism evidence="10 11">
    <name type="scientific">Terriglobus roseus (strain DSM 18391 / NRRL B-41598 / KBS 63)</name>
    <dbReference type="NCBI Taxonomy" id="926566"/>
    <lineage>
        <taxon>Bacteria</taxon>
        <taxon>Pseudomonadati</taxon>
        <taxon>Acidobacteriota</taxon>
        <taxon>Terriglobia</taxon>
        <taxon>Terriglobales</taxon>
        <taxon>Acidobacteriaceae</taxon>
        <taxon>Terriglobus</taxon>
    </lineage>
</organism>
<dbReference type="AlphaFoldDB" id="I3ZFV8"/>
<reference evidence="10 11" key="1">
    <citation type="submission" date="2012-06" db="EMBL/GenBank/DDBJ databases">
        <title>Complete genome of Terriglobus roseus DSM 18391.</title>
        <authorList>
            <consortium name="US DOE Joint Genome Institute (JGI-PGF)"/>
            <person name="Lucas S."/>
            <person name="Copeland A."/>
            <person name="Lapidus A."/>
            <person name="Glavina del Rio T."/>
            <person name="Dalin E."/>
            <person name="Tice H."/>
            <person name="Bruce D."/>
            <person name="Goodwin L."/>
            <person name="Pitluck S."/>
            <person name="Peters L."/>
            <person name="Mikhailova N."/>
            <person name="Munk A.C.C."/>
            <person name="Kyrpides N."/>
            <person name="Mavromatis K."/>
            <person name="Ivanova N."/>
            <person name="Brettin T."/>
            <person name="Detter J.C."/>
            <person name="Han C."/>
            <person name="Larimer F."/>
            <person name="Land M."/>
            <person name="Hauser L."/>
            <person name="Markowitz V."/>
            <person name="Cheng J.-F."/>
            <person name="Hugenholtz P."/>
            <person name="Woyke T."/>
            <person name="Wu D."/>
            <person name="Brambilla E."/>
            <person name="Klenk H.-P."/>
            <person name="Eisen J.A."/>
        </authorList>
    </citation>
    <scope>NUCLEOTIDE SEQUENCE [LARGE SCALE GENOMIC DNA]</scope>
    <source>
        <strain evidence="11">DSM 18391 / NRRL B-41598 / KBS 63</strain>
    </source>
</reference>
<accession>I3ZFV8</accession>
<dbReference type="GO" id="GO:0071978">
    <property type="term" value="P:bacterial-type flagellum-dependent swarming motility"/>
    <property type="evidence" value="ECO:0007669"/>
    <property type="project" value="TreeGrafter"/>
</dbReference>
<dbReference type="OrthoDB" id="9804559at2"/>
<dbReference type="Gene3D" id="2.60.98.20">
    <property type="entry name" value="Flagellar hook protein FlgE"/>
    <property type="match status" value="1"/>
</dbReference>
<evidence type="ECO:0000256" key="1">
    <source>
        <dbReference type="ARBA" id="ARBA00004117"/>
    </source>
</evidence>
<dbReference type="InterPro" id="IPR020013">
    <property type="entry name" value="Flagellar_FlgE/F/G"/>
</dbReference>
<keyword evidence="10" id="KW-0282">Flagellum</keyword>
<dbReference type="EMBL" id="CP003379">
    <property type="protein sequence ID" value="AFL88126.1"/>
    <property type="molecule type" value="Genomic_DNA"/>
</dbReference>
<dbReference type="Proteomes" id="UP000006056">
    <property type="component" value="Chromosome"/>
</dbReference>
<evidence type="ECO:0000256" key="3">
    <source>
        <dbReference type="ARBA" id="ARBA00019015"/>
    </source>
</evidence>
<dbReference type="Pfam" id="PF07559">
    <property type="entry name" value="FlgE_D2"/>
    <property type="match status" value="1"/>
</dbReference>